<dbReference type="InterPro" id="IPR018065">
    <property type="entry name" value="Ribosomal_eL34_CS"/>
</dbReference>
<dbReference type="PROSITE" id="PS01145">
    <property type="entry name" value="RIBOSOMAL_L34E"/>
    <property type="match status" value="1"/>
</dbReference>
<dbReference type="InterPro" id="IPR038562">
    <property type="entry name" value="Ribosomal_eL34_C_sf"/>
</dbReference>
<dbReference type="GO" id="GO:0003735">
    <property type="term" value="F:structural constituent of ribosome"/>
    <property type="evidence" value="ECO:0007669"/>
    <property type="project" value="InterPro"/>
</dbReference>
<dbReference type="GO" id="GO:1990904">
    <property type="term" value="C:ribonucleoprotein complex"/>
    <property type="evidence" value="ECO:0007669"/>
    <property type="project" value="UniProtKB-KW"/>
</dbReference>
<evidence type="ECO:0000313" key="4">
    <source>
        <dbReference type="EMBL" id="KAE8244647.1"/>
    </source>
</evidence>
<dbReference type="Gene3D" id="6.20.340.10">
    <property type="match status" value="1"/>
</dbReference>
<dbReference type="Proteomes" id="UP000077521">
    <property type="component" value="Unassembled WGS sequence"/>
</dbReference>
<keyword evidence="5" id="KW-1185">Reference proteome</keyword>
<evidence type="ECO:0000256" key="3">
    <source>
        <dbReference type="ARBA" id="ARBA00023274"/>
    </source>
</evidence>
<evidence type="ECO:0000313" key="5">
    <source>
        <dbReference type="Proteomes" id="UP000077521"/>
    </source>
</evidence>
<comment type="caution">
    <text evidence="4">The sequence shown here is derived from an EMBL/GenBank/DDBJ whole genome shotgun (WGS) entry which is preliminary data.</text>
</comment>
<dbReference type="PANTHER" id="PTHR10759">
    <property type="entry name" value="60S RIBOSOMAL PROTEIN L34"/>
    <property type="match status" value="1"/>
</dbReference>
<evidence type="ECO:0000256" key="2">
    <source>
        <dbReference type="ARBA" id="ARBA00022980"/>
    </source>
</evidence>
<sequence>MVQRVTLRKRTPYNTNSNRRRIIKTPGGKLRYLHIKKPASQPKCGDCHQGLPGIKALRPREYANVSKTKKTVQRAYGGSRCADCVRTRIIRAFLVEEAAIVKQVVKNAQKTK</sequence>
<dbReference type="PRINTS" id="PR01250">
    <property type="entry name" value="RIBOSOMALL34"/>
</dbReference>
<evidence type="ECO:0008006" key="6">
    <source>
        <dbReference type="Google" id="ProtNLM"/>
    </source>
</evidence>
<dbReference type="AlphaFoldDB" id="A0A8T8SNY2"/>
<dbReference type="InterPro" id="IPR008195">
    <property type="entry name" value="Ribosomal_eL34"/>
</dbReference>
<evidence type="ECO:0000256" key="1">
    <source>
        <dbReference type="ARBA" id="ARBA00009875"/>
    </source>
</evidence>
<accession>A0A8T8SNY2</accession>
<proteinExistence type="inferred from homology"/>
<dbReference type="OrthoDB" id="277449at2759"/>
<keyword evidence="3" id="KW-0687">Ribonucleoprotein</keyword>
<keyword evidence="2" id="KW-0689">Ribosomal protein</keyword>
<dbReference type="Pfam" id="PF01199">
    <property type="entry name" value="Ribosomal_L34e"/>
    <property type="match status" value="1"/>
</dbReference>
<reference evidence="4" key="2">
    <citation type="journal article" date="2019" name="IMA Fungus">
        <title>Genome sequencing and comparison of five Tilletia species to identify candidate genes for the detection of regulated species infecting wheat.</title>
        <authorList>
            <person name="Nguyen H.D.T."/>
            <person name="Sultana T."/>
            <person name="Kesanakurti P."/>
            <person name="Hambleton S."/>
        </authorList>
    </citation>
    <scope>NUCLEOTIDE SEQUENCE</scope>
    <source>
        <strain evidence="4">DAOMC 236416</strain>
    </source>
</reference>
<dbReference type="Gene3D" id="6.20.370.70">
    <property type="match status" value="1"/>
</dbReference>
<organism evidence="4 5">
    <name type="scientific">Tilletia indica</name>
    <dbReference type="NCBI Taxonomy" id="43049"/>
    <lineage>
        <taxon>Eukaryota</taxon>
        <taxon>Fungi</taxon>
        <taxon>Dikarya</taxon>
        <taxon>Basidiomycota</taxon>
        <taxon>Ustilaginomycotina</taxon>
        <taxon>Exobasidiomycetes</taxon>
        <taxon>Tilletiales</taxon>
        <taxon>Tilletiaceae</taxon>
        <taxon>Tilletia</taxon>
    </lineage>
</organism>
<dbReference type="EMBL" id="LWDF02000607">
    <property type="protein sequence ID" value="KAE8244647.1"/>
    <property type="molecule type" value="Genomic_DNA"/>
</dbReference>
<dbReference type="GO" id="GO:0006412">
    <property type="term" value="P:translation"/>
    <property type="evidence" value="ECO:0007669"/>
    <property type="project" value="InterPro"/>
</dbReference>
<gene>
    <name evidence="4" type="ORF">A4X13_0g6408</name>
</gene>
<dbReference type="GO" id="GO:0005840">
    <property type="term" value="C:ribosome"/>
    <property type="evidence" value="ECO:0007669"/>
    <property type="project" value="UniProtKB-KW"/>
</dbReference>
<name>A0A8T8SNY2_9BASI</name>
<comment type="similarity">
    <text evidence="1">Belongs to the eukaryotic ribosomal protein eL34 family.</text>
</comment>
<protein>
    <recommendedName>
        <fullName evidence="6">60S ribosomal protein L34-B</fullName>
    </recommendedName>
</protein>
<reference evidence="4" key="1">
    <citation type="submission" date="2016-04" db="EMBL/GenBank/DDBJ databases">
        <authorList>
            <person name="Nguyen H.D."/>
            <person name="Samba Siva P."/>
            <person name="Cullis J."/>
            <person name="Levesque C.A."/>
            <person name="Hambleton S."/>
        </authorList>
    </citation>
    <scope>NUCLEOTIDE SEQUENCE</scope>
    <source>
        <strain evidence="4">DAOMC 236416</strain>
    </source>
</reference>